<evidence type="ECO:0000313" key="1">
    <source>
        <dbReference type="EMBL" id="MCO1332936.1"/>
    </source>
</evidence>
<comment type="caution">
    <text evidence="1">The sequence shown here is derived from an EMBL/GenBank/DDBJ whole genome shotgun (WGS) entry which is preliminary data.</text>
</comment>
<proteinExistence type="predicted"/>
<reference evidence="1" key="1">
    <citation type="journal article" date="2022" name="Arch. Microbiol.">
        <title>Microbulbifer okhotskensis sp. nov., isolated from a deep bottom sediment of the Okhotsk Sea.</title>
        <authorList>
            <person name="Romanenko L."/>
            <person name="Kurilenko V."/>
            <person name="Otstavnykh N."/>
            <person name="Velansky P."/>
            <person name="Isaeva M."/>
            <person name="Mikhailov V."/>
        </authorList>
    </citation>
    <scope>NUCLEOTIDE SEQUENCE</scope>
    <source>
        <strain evidence="1">OS29</strain>
    </source>
</reference>
<dbReference type="AlphaFoldDB" id="A0A9X2EJP5"/>
<accession>A0A9X2EJP5</accession>
<dbReference type="Proteomes" id="UP001139028">
    <property type="component" value="Unassembled WGS sequence"/>
</dbReference>
<dbReference type="Pfam" id="PF09867">
    <property type="entry name" value="TagF_N"/>
    <property type="match status" value="1"/>
</dbReference>
<name>A0A9X2EJP5_9GAMM</name>
<organism evidence="1 2">
    <name type="scientific">Microbulbifer okhotskensis</name>
    <dbReference type="NCBI Taxonomy" id="2926617"/>
    <lineage>
        <taxon>Bacteria</taxon>
        <taxon>Pseudomonadati</taxon>
        <taxon>Pseudomonadota</taxon>
        <taxon>Gammaproteobacteria</taxon>
        <taxon>Cellvibrionales</taxon>
        <taxon>Microbulbiferaceae</taxon>
        <taxon>Microbulbifer</taxon>
    </lineage>
</organism>
<dbReference type="InterPro" id="IPR017748">
    <property type="entry name" value="TagF"/>
</dbReference>
<protein>
    <submittedName>
        <fullName evidence="1">Type VI secretion system-associated protein TagF</fullName>
    </submittedName>
</protein>
<dbReference type="PIRSF" id="PIRSF029287">
    <property type="entry name" value="UCP029287"/>
    <property type="match status" value="1"/>
</dbReference>
<keyword evidence="2" id="KW-1185">Reference proteome</keyword>
<dbReference type="RefSeq" id="WP_252464106.1">
    <property type="nucleotide sequence ID" value="NZ_JALBWM010000003.1"/>
</dbReference>
<dbReference type="NCBIfam" id="TIGR03373">
    <property type="entry name" value="VI_minor_4"/>
    <property type="match status" value="1"/>
</dbReference>
<evidence type="ECO:0000313" key="2">
    <source>
        <dbReference type="Proteomes" id="UP001139028"/>
    </source>
</evidence>
<dbReference type="InterPro" id="IPR038225">
    <property type="entry name" value="TagF_sf"/>
</dbReference>
<sequence>MHNTVGIFGKLPGHGDFVQRQLPGSFVSVWDGWLQRSVFGSRELVGQEWLDYYLTSPVWRFVHGKGIIDNHAWAGILVPSVDSVGRYFPLTFAAPLSPVIDAFAFMSDAKNWFQNLSELAITALQNMLHADQLCEAFSAPPDRAGIISLPPTQGDFIVSTSQSKSLERGYAGLLGQVSKNHFSAYSLWWSEGSQHLAPTTLLCPSLPSPELYSSMLGARLHQNAT</sequence>
<gene>
    <name evidence="1" type="primary">tagF</name>
    <name evidence="1" type="ORF">MO867_01160</name>
</gene>
<dbReference type="EMBL" id="JALBWM010000003">
    <property type="protein sequence ID" value="MCO1332936.1"/>
    <property type="molecule type" value="Genomic_DNA"/>
</dbReference>
<dbReference type="Gene3D" id="3.40.1730.10">
    <property type="entry name" value="pa0076 domain"/>
    <property type="match status" value="1"/>
</dbReference>